<accession>A0A6G7VP85</accession>
<sequence>MALSRGQQLRYWGIGALIFFAFLWFIGDTLLPFLVGMTIAYFLDPVADRLERAGFSRLWATVVITVGVLLGAMIVLVLLIPVVIDQTQSLIAAAPGYAETLRNFLEERFPDFLEEGSDVRDAIDSTTETIRARIPDIANSILASGIALLDFVLLLVVAPVVAFYMLMDWDRMVAKIDGWLPREHRSSIRALARQVDDVLAGFVRGQLTVCLILGTFYAVALTLIGLQFGLVIGLFAGLISFIPFIGSIMGGMVSIGVALFQFWDQPLWIAAVAAIFALGQAVEGNVLTPKLVGGSVGLHPVWLMFALAAFGALMGFTGLLIAVPVAAVLGVLARFGLEKYLQGSLYRGTEGRDEDL</sequence>
<feature type="transmembrane region" description="Helical" evidence="8">
    <location>
        <begin position="12"/>
        <end position="43"/>
    </location>
</feature>
<dbReference type="InterPro" id="IPR002549">
    <property type="entry name" value="AI-2E-like"/>
</dbReference>
<evidence type="ECO:0000256" key="4">
    <source>
        <dbReference type="ARBA" id="ARBA00022475"/>
    </source>
</evidence>
<keyword evidence="5 8" id="KW-0812">Transmembrane</keyword>
<dbReference type="Proteomes" id="UP000500791">
    <property type="component" value="Chromosome"/>
</dbReference>
<name>A0A6G7VP85_9RHOB</name>
<organism evidence="9 10">
    <name type="scientific">Pontivivens nitratireducens</name>
    <dbReference type="NCBI Taxonomy" id="2758038"/>
    <lineage>
        <taxon>Bacteria</taxon>
        <taxon>Pseudomonadati</taxon>
        <taxon>Pseudomonadota</taxon>
        <taxon>Alphaproteobacteria</taxon>
        <taxon>Rhodobacterales</taxon>
        <taxon>Paracoccaceae</taxon>
        <taxon>Pontivivens</taxon>
    </lineage>
</organism>
<keyword evidence="6 8" id="KW-1133">Transmembrane helix</keyword>
<dbReference type="GO" id="GO:0055085">
    <property type="term" value="P:transmembrane transport"/>
    <property type="evidence" value="ECO:0007669"/>
    <property type="project" value="TreeGrafter"/>
</dbReference>
<feature type="transmembrane region" description="Helical" evidence="8">
    <location>
        <begin position="241"/>
        <end position="260"/>
    </location>
</feature>
<dbReference type="AlphaFoldDB" id="A0A6G7VP85"/>
<comment type="subcellular location">
    <subcellularLocation>
        <location evidence="1">Cell membrane</location>
        <topology evidence="1">Multi-pass membrane protein</topology>
    </subcellularLocation>
</comment>
<feature type="transmembrane region" description="Helical" evidence="8">
    <location>
        <begin position="209"/>
        <end position="235"/>
    </location>
</feature>
<proteinExistence type="inferred from homology"/>
<keyword evidence="10" id="KW-1185">Reference proteome</keyword>
<reference evidence="9 10" key="1">
    <citation type="submission" date="2020-03" db="EMBL/GenBank/DDBJ databases">
        <title>Complete genome sequence of Monaibacterium sp. ALG8 with diverse plasmids.</title>
        <authorList>
            <person name="Sun C."/>
        </authorList>
    </citation>
    <scope>NUCLEOTIDE SEQUENCE [LARGE SCALE GENOMIC DNA]</scope>
    <source>
        <strain evidence="9 10">ALG8</strain>
    </source>
</reference>
<dbReference type="KEGG" id="mon:G8E03_13460"/>
<evidence type="ECO:0000256" key="7">
    <source>
        <dbReference type="ARBA" id="ARBA00023136"/>
    </source>
</evidence>
<keyword evidence="3" id="KW-0813">Transport</keyword>
<dbReference type="RefSeq" id="WP_166192890.1">
    <property type="nucleotide sequence ID" value="NZ_CP049811.1"/>
</dbReference>
<dbReference type="PANTHER" id="PTHR21716">
    <property type="entry name" value="TRANSMEMBRANE PROTEIN"/>
    <property type="match status" value="1"/>
</dbReference>
<dbReference type="PANTHER" id="PTHR21716:SF53">
    <property type="entry name" value="PERMEASE PERM-RELATED"/>
    <property type="match status" value="1"/>
</dbReference>
<evidence type="ECO:0000256" key="5">
    <source>
        <dbReference type="ARBA" id="ARBA00022692"/>
    </source>
</evidence>
<keyword evidence="7 8" id="KW-0472">Membrane</keyword>
<dbReference type="GO" id="GO:0005886">
    <property type="term" value="C:plasma membrane"/>
    <property type="evidence" value="ECO:0007669"/>
    <property type="project" value="UniProtKB-SubCell"/>
</dbReference>
<feature type="transmembrane region" description="Helical" evidence="8">
    <location>
        <begin position="141"/>
        <end position="166"/>
    </location>
</feature>
<feature type="transmembrane region" description="Helical" evidence="8">
    <location>
        <begin position="302"/>
        <end position="332"/>
    </location>
</feature>
<comment type="similarity">
    <text evidence="2">Belongs to the autoinducer-2 exporter (AI-2E) (TC 2.A.86) family.</text>
</comment>
<gene>
    <name evidence="9" type="ORF">G8E03_13460</name>
</gene>
<evidence type="ECO:0000313" key="9">
    <source>
        <dbReference type="EMBL" id="QIK41668.1"/>
    </source>
</evidence>
<feature type="transmembrane region" description="Helical" evidence="8">
    <location>
        <begin position="267"/>
        <end position="282"/>
    </location>
</feature>
<keyword evidence="4" id="KW-1003">Cell membrane</keyword>
<protein>
    <submittedName>
        <fullName evidence="9">AI-2E family transporter</fullName>
    </submittedName>
</protein>
<dbReference type="Pfam" id="PF01594">
    <property type="entry name" value="AI-2E_transport"/>
    <property type="match status" value="1"/>
</dbReference>
<evidence type="ECO:0000256" key="1">
    <source>
        <dbReference type="ARBA" id="ARBA00004651"/>
    </source>
</evidence>
<evidence type="ECO:0000256" key="2">
    <source>
        <dbReference type="ARBA" id="ARBA00009773"/>
    </source>
</evidence>
<feature type="transmembrane region" description="Helical" evidence="8">
    <location>
        <begin position="55"/>
        <end position="80"/>
    </location>
</feature>
<evidence type="ECO:0000256" key="6">
    <source>
        <dbReference type="ARBA" id="ARBA00022989"/>
    </source>
</evidence>
<evidence type="ECO:0000256" key="8">
    <source>
        <dbReference type="SAM" id="Phobius"/>
    </source>
</evidence>
<evidence type="ECO:0000313" key="10">
    <source>
        <dbReference type="Proteomes" id="UP000500791"/>
    </source>
</evidence>
<dbReference type="EMBL" id="CP049811">
    <property type="protein sequence ID" value="QIK41668.1"/>
    <property type="molecule type" value="Genomic_DNA"/>
</dbReference>
<evidence type="ECO:0000256" key="3">
    <source>
        <dbReference type="ARBA" id="ARBA00022448"/>
    </source>
</evidence>